<dbReference type="RefSeq" id="WP_248667352.1">
    <property type="nucleotide sequence ID" value="NZ_JALPRX010000054.1"/>
</dbReference>
<reference evidence="2" key="1">
    <citation type="submission" date="2022-04" db="EMBL/GenBank/DDBJ databases">
        <title>Roseomonas acroporae sp. nov., isolated from coral Acropora digitifera.</title>
        <authorList>
            <person name="Sun H."/>
        </authorList>
    </citation>
    <scope>NUCLEOTIDE SEQUENCE</scope>
    <source>
        <strain evidence="2">NAR14</strain>
    </source>
</reference>
<feature type="region of interest" description="Disordered" evidence="1">
    <location>
        <begin position="175"/>
        <end position="214"/>
    </location>
</feature>
<proteinExistence type="predicted"/>
<evidence type="ECO:0008006" key="4">
    <source>
        <dbReference type="Google" id="ProtNLM"/>
    </source>
</evidence>
<accession>A0A9X1Y8T2</accession>
<name>A0A9X1Y8T2_9PROT</name>
<feature type="region of interest" description="Disordered" evidence="1">
    <location>
        <begin position="1"/>
        <end position="23"/>
    </location>
</feature>
<dbReference type="EMBL" id="JALPRX010000054">
    <property type="protein sequence ID" value="MCK8785228.1"/>
    <property type="molecule type" value="Genomic_DNA"/>
</dbReference>
<dbReference type="AlphaFoldDB" id="A0A9X1Y8T2"/>
<dbReference type="Proteomes" id="UP001139516">
    <property type="component" value="Unassembled WGS sequence"/>
</dbReference>
<organism evidence="2 3">
    <name type="scientific">Roseomonas acroporae</name>
    <dbReference type="NCBI Taxonomy" id="2937791"/>
    <lineage>
        <taxon>Bacteria</taxon>
        <taxon>Pseudomonadati</taxon>
        <taxon>Pseudomonadota</taxon>
        <taxon>Alphaproteobacteria</taxon>
        <taxon>Acetobacterales</taxon>
        <taxon>Roseomonadaceae</taxon>
        <taxon>Roseomonas</taxon>
    </lineage>
</organism>
<evidence type="ECO:0000313" key="2">
    <source>
        <dbReference type="EMBL" id="MCK8785228.1"/>
    </source>
</evidence>
<sequence>MPYAPRTGSRAKADDPATWARRREAEDWARRHVNGAGGGVGIELGASDQHEGLAFGGVDLDTCRDPATGQIEPWALEVMERFASYTEVSPSGTGVKVFFTYAAADLPALRAVMGTDHGKQFKKGKGDHPPAIELHLGNRYFAVTDQHFESAPRDMRPVDLRTLLWAIKEAGPALVRSGRGEEAQAEFTEPPPAREERYRNSDGAPPQGETEGADPDHAALLARLNGMFAKRRKVARRWEGSTEGLNDSSRSGMDMSMMALLRRCGFSFPECKVLLRRWPHGKGEEASADERYWQRLWDRGARPEDTKPDPNRGNRPLIRLLKGNIAAIVDAAEGALIAADLGIYQRGPYLVRPGLTEFRISGNRTTTGLRLLEMGDHALREALDTAAAWEKWDARSDSWVVADAPMDITKTYQQRAGLWRLPNIAGVTNGPTLRPDGSILQVPGYDEATGLLYDPQGEDYPEIPVHPTRRQAEDALQLLRDLIQHFNFCSDTDRAVALAGILTACIRRSLRTAPAFGFTAPTPGSGKSKLVDIAGVVATGREVGVVTQGRNDEETEKRLGALLLAGAAVVSIDNATAPVGGDMLCQMMTQPVVRTRILGKSEMPEMPSDALVMATGNNLAFLGDMTRRALLCQLDPGVERPELRVFDFEPVARAKARRGSYLAAALTILRAFHVAGRPAQKGVQPLGSFEEWSGWVRNALIWLDCADPVASQEAMRKLDPEMERNAEVMAWWWTTFGDREVRARDVLATATEFHYGTTSDGAGMEGAKLLRHAEFRDALLAVAGKNGVIDRDKLGKWLRDVQKRVIRGFRLGASEKKRDNATLWRLVKV</sequence>
<comment type="caution">
    <text evidence="2">The sequence shown here is derived from an EMBL/GenBank/DDBJ whole genome shotgun (WGS) entry which is preliminary data.</text>
</comment>
<feature type="compositionally biased region" description="Basic and acidic residues" evidence="1">
    <location>
        <begin position="11"/>
        <end position="23"/>
    </location>
</feature>
<evidence type="ECO:0000256" key="1">
    <source>
        <dbReference type="SAM" id="MobiDB-lite"/>
    </source>
</evidence>
<protein>
    <recommendedName>
        <fullName evidence="4">DNA primase/polymerase bifunctional N-terminal domain-containing protein</fullName>
    </recommendedName>
</protein>
<gene>
    <name evidence="2" type="ORF">M0638_12615</name>
</gene>
<evidence type="ECO:0000313" key="3">
    <source>
        <dbReference type="Proteomes" id="UP001139516"/>
    </source>
</evidence>
<keyword evidence="3" id="KW-1185">Reference proteome</keyword>